<dbReference type="Pfam" id="PF06733">
    <property type="entry name" value="DEAD_2"/>
    <property type="match status" value="1"/>
</dbReference>
<keyword evidence="11" id="KW-0408">Iron</keyword>
<proteinExistence type="inferred from homology"/>
<dbReference type="InterPro" id="IPR006555">
    <property type="entry name" value="ATP-dep_Helicase_C"/>
</dbReference>
<evidence type="ECO:0000256" key="2">
    <source>
        <dbReference type="ARBA" id="ARBA00004123"/>
    </source>
</evidence>
<evidence type="ECO:0000256" key="4">
    <source>
        <dbReference type="ARBA" id="ARBA00022485"/>
    </source>
</evidence>
<name>A0A6I9UG65_SESIN</name>
<keyword evidence="7" id="KW-0227">DNA damage</keyword>
<dbReference type="PANTHER" id="PTHR11472:SF47">
    <property type="entry name" value="FANCONI ANEMIA GROUP J PROTEIN"/>
    <property type="match status" value="1"/>
</dbReference>
<evidence type="ECO:0000256" key="15">
    <source>
        <dbReference type="ARBA" id="ARBA00023242"/>
    </source>
</evidence>
<dbReference type="GO" id="GO:0006289">
    <property type="term" value="P:nucleotide-excision repair"/>
    <property type="evidence" value="ECO:0007669"/>
    <property type="project" value="TreeGrafter"/>
</dbReference>
<keyword evidence="8" id="KW-0378">Hydrolase</keyword>
<feature type="domain" description="Helicase ATP-binding" evidence="18">
    <location>
        <begin position="33"/>
        <end position="373"/>
    </location>
</feature>
<feature type="region of interest" description="Disordered" evidence="17">
    <location>
        <begin position="122"/>
        <end position="147"/>
    </location>
</feature>
<dbReference type="GeneID" id="105178609"/>
<keyword evidence="9" id="KW-0347">Helicase</keyword>
<dbReference type="PANTHER" id="PTHR11472">
    <property type="entry name" value="DNA REPAIR DEAD HELICASE RAD3/XP-D SUBFAMILY MEMBER"/>
    <property type="match status" value="1"/>
</dbReference>
<evidence type="ECO:0000259" key="18">
    <source>
        <dbReference type="PROSITE" id="PS51193"/>
    </source>
</evidence>
<dbReference type="InterPro" id="IPR010614">
    <property type="entry name" value="RAD3-like_helicase_DEAD"/>
</dbReference>
<dbReference type="RefSeq" id="XP_011100424.1">
    <property type="nucleotide sequence ID" value="XM_011102122.2"/>
</dbReference>
<dbReference type="KEGG" id="sind:105178609"/>
<feature type="compositionally biased region" description="Low complexity" evidence="17">
    <location>
        <begin position="13"/>
        <end position="23"/>
    </location>
</feature>
<dbReference type="CDD" id="cd18788">
    <property type="entry name" value="SF2_C_XPD"/>
    <property type="match status" value="1"/>
</dbReference>
<dbReference type="PROSITE" id="PS51193">
    <property type="entry name" value="HELICASE_ATP_BIND_2"/>
    <property type="match status" value="1"/>
</dbReference>
<comment type="cofactor">
    <cofactor evidence="1">
        <name>[4Fe-4S] cluster</name>
        <dbReference type="ChEBI" id="CHEBI:49883"/>
    </cofactor>
</comment>
<evidence type="ECO:0000313" key="20">
    <source>
        <dbReference type="RefSeq" id="XP_011100424.1"/>
    </source>
</evidence>
<accession>A0A6I9UG65</accession>
<evidence type="ECO:0000256" key="3">
    <source>
        <dbReference type="ARBA" id="ARBA00008792"/>
    </source>
</evidence>
<evidence type="ECO:0000256" key="12">
    <source>
        <dbReference type="ARBA" id="ARBA00023014"/>
    </source>
</evidence>
<dbReference type="SUPFAM" id="SSF52540">
    <property type="entry name" value="P-loop containing nucleoside triphosphate hydrolases"/>
    <property type="match status" value="1"/>
</dbReference>
<keyword evidence="10" id="KW-0067">ATP-binding</keyword>
<dbReference type="GO" id="GO:0005634">
    <property type="term" value="C:nucleus"/>
    <property type="evidence" value="ECO:0007669"/>
    <property type="project" value="UniProtKB-SubCell"/>
</dbReference>
<comment type="subcellular location">
    <subcellularLocation>
        <location evidence="2">Nucleus</location>
    </subcellularLocation>
</comment>
<reference evidence="20" key="1">
    <citation type="submission" date="2025-08" db="UniProtKB">
        <authorList>
            <consortium name="RefSeq"/>
        </authorList>
    </citation>
    <scope>IDENTIFICATION</scope>
</reference>
<comment type="similarity">
    <text evidence="3">Belongs to the DEAD box helicase family. DEAH subfamily.</text>
</comment>
<dbReference type="InParanoid" id="A0A6I9UG65"/>
<dbReference type="InterPro" id="IPR002464">
    <property type="entry name" value="DNA/RNA_helicase_DEAH_CS"/>
</dbReference>
<gene>
    <name evidence="20" type="primary">LOC105178609</name>
</gene>
<feature type="region of interest" description="Disordered" evidence="17">
    <location>
        <begin position="1"/>
        <end position="23"/>
    </location>
</feature>
<dbReference type="Gene3D" id="1.10.30.20">
    <property type="entry name" value="Bacterial XPD DNA helicase, FeS cluster domain"/>
    <property type="match status" value="1"/>
</dbReference>
<keyword evidence="4" id="KW-0004">4Fe-4S</keyword>
<dbReference type="GO" id="GO:0046872">
    <property type="term" value="F:metal ion binding"/>
    <property type="evidence" value="ECO:0007669"/>
    <property type="project" value="UniProtKB-KW"/>
</dbReference>
<evidence type="ECO:0000256" key="5">
    <source>
        <dbReference type="ARBA" id="ARBA00022723"/>
    </source>
</evidence>
<evidence type="ECO:0000256" key="13">
    <source>
        <dbReference type="ARBA" id="ARBA00023204"/>
    </source>
</evidence>
<dbReference type="GO" id="GO:1990918">
    <property type="term" value="P:double-strand break repair involved in meiotic recombination"/>
    <property type="evidence" value="ECO:0007669"/>
    <property type="project" value="TreeGrafter"/>
</dbReference>
<evidence type="ECO:0000256" key="17">
    <source>
        <dbReference type="SAM" id="MobiDB-lite"/>
    </source>
</evidence>
<evidence type="ECO:0000256" key="6">
    <source>
        <dbReference type="ARBA" id="ARBA00022741"/>
    </source>
</evidence>
<dbReference type="FunCoup" id="A0A6I9UG65">
    <property type="interactions" value="776"/>
</dbReference>
<keyword evidence="15" id="KW-0539">Nucleus</keyword>
<keyword evidence="5" id="KW-0479">Metal-binding</keyword>
<evidence type="ECO:0000256" key="7">
    <source>
        <dbReference type="ARBA" id="ARBA00022763"/>
    </source>
</evidence>
<evidence type="ECO:0000256" key="8">
    <source>
        <dbReference type="ARBA" id="ARBA00022801"/>
    </source>
</evidence>
<dbReference type="InterPro" id="IPR042493">
    <property type="entry name" value="XPD_DNA_FeS"/>
</dbReference>
<dbReference type="OrthoDB" id="19182at2759"/>
<dbReference type="SMART" id="SM00491">
    <property type="entry name" value="HELICc2"/>
    <property type="match status" value="1"/>
</dbReference>
<sequence length="1277" mass="142420">MEDSASPLPPSKNPSSKLIPKSSNGSRNIIHIGGIPVEFPYQPYGTQLAFMNRLISTLDRSQRDGHCHALLESPTGTGKSLSLLCSALAWQQNQKLKNVHANLTHSSTRANPEAVSDPINHGGGFIPETQPSGNPVTSPRVTMNAKKEKKRLAPTIFYSSRTHTQISQVIREYKKTSYRVPMAVLGSRKHYCTNPYLRGEDKVDEQCKLLLKNRDDTCPEFKNVHKVKGHPSLQKGGCHEVHDIEDLVKVGQVVKGCSYFAARSMAQDAELVFCPYNYIVNPVIRDAMEVDISGSIIIFDEAHNIEDIARDAGSIDLDEEVLLHLQTELGQLSLNDSMTYQPLFEMTQDILSWIGRRKNTLVKREFRNYFRCWTGDKALKELEEANMSLQSFPILQECAKKAIRAASEAEPDIAHISGIAAITLEGLFSSLNYFFAGNGAHAYDYQLALQRFVKKDEGGWTTTFNLWCLNPAVVFKSIAESSQSVILTSGTLSPLNTFSSELGIQFGTCLEAPHVIDVDSQVWAAAIANGPGNYPLNASYKTADEYAFQDAVGLSLEEICKIVPGGCLVFFPSYKLLDKVSTRWQETGQWSRLNAQKSFFVEPRGSTQDSFERVLKGYYNSIRQGRRQVSGRKIRGKKLGLTNGNMVESQKDSKKDGAAFLAVCRGKVSEGMDFSDDNARAVVIVGIPFPNSYDIRVAQKKKFNDTYELSKNLLSGNEWYCQQAFRALNQATGRCIRHRFDYGAIIFLDERFHKDRNRAYISKWVRNSIRLYSCFEESLDSLKSFFRDVKDRIGIAAQSSEDLDADCLNIKSVDKKNDTTKKNSKVTKSSRCQQEVGSNENFIGEESARLTHPSVPVTKYNTLSTQTTEVVMLTDDKDASVCTEYIDLECDSEKELRWSATPSVAFSSVDLELTIVKETPDVSFRSPKTTPKFFSKDDYSSPSTNHRFIALPQQSSFQPSSVLNLHADSTNVMCSTAVATPKMEITSEETSIKPEAESPWSVNSSVWKRRKVIDLSLVGPLNEFNAPQIPDRFSLTSSVTTADPTHRTEDMNHSENGCCRTKSFQSSAPSCSDQSHVPSGRNMNEKLQIFCSRCKNPLGLPENDFSVMCTVISTSKVHLMSLKKNTSETVALSTSTVDVLVCDTSYLDQRLATTREGASGQGIWCKEDGCVFNSIFCPFCFDRENCLGVQVVATDGLNVKFQNKILLYVDQLEVKNFEAETKNFKGEKEEALSLHSDSSIAKNVAVCTFEKFAYVSPVQDSGGWRNTKSRMRLPKKA</sequence>
<dbReference type="GO" id="GO:0051539">
    <property type="term" value="F:4 iron, 4 sulfur cluster binding"/>
    <property type="evidence" value="ECO:0007669"/>
    <property type="project" value="UniProtKB-KW"/>
</dbReference>
<evidence type="ECO:0000256" key="11">
    <source>
        <dbReference type="ARBA" id="ARBA00023004"/>
    </source>
</evidence>
<evidence type="ECO:0000256" key="16">
    <source>
        <dbReference type="ARBA" id="ARBA00082714"/>
    </source>
</evidence>
<keyword evidence="13" id="KW-0234">DNA repair</keyword>
<dbReference type="InterPro" id="IPR014013">
    <property type="entry name" value="Helic_SF1/SF2_ATP-bd_DinG/Rad3"/>
</dbReference>
<dbReference type="PROSITE" id="PS00690">
    <property type="entry name" value="DEAH_ATP_HELICASE"/>
    <property type="match status" value="1"/>
</dbReference>
<dbReference type="InterPro" id="IPR045028">
    <property type="entry name" value="DinG/Rad3-like"/>
</dbReference>
<dbReference type="GO" id="GO:0016818">
    <property type="term" value="F:hydrolase activity, acting on acid anhydrides, in phosphorus-containing anhydrides"/>
    <property type="evidence" value="ECO:0007669"/>
    <property type="project" value="InterPro"/>
</dbReference>
<keyword evidence="14" id="KW-0413">Isomerase</keyword>
<organism evidence="19 20">
    <name type="scientific">Sesamum indicum</name>
    <name type="common">Oriental sesame</name>
    <name type="synonym">Sesamum orientale</name>
    <dbReference type="NCBI Taxonomy" id="4182"/>
    <lineage>
        <taxon>Eukaryota</taxon>
        <taxon>Viridiplantae</taxon>
        <taxon>Streptophyta</taxon>
        <taxon>Embryophyta</taxon>
        <taxon>Tracheophyta</taxon>
        <taxon>Spermatophyta</taxon>
        <taxon>Magnoliopsida</taxon>
        <taxon>eudicotyledons</taxon>
        <taxon>Gunneridae</taxon>
        <taxon>Pentapetalae</taxon>
        <taxon>asterids</taxon>
        <taxon>lamiids</taxon>
        <taxon>Lamiales</taxon>
        <taxon>Pedaliaceae</taxon>
        <taxon>Sesamum</taxon>
    </lineage>
</organism>
<evidence type="ECO:0000313" key="19">
    <source>
        <dbReference type="Proteomes" id="UP000504604"/>
    </source>
</evidence>
<dbReference type="Pfam" id="PF13307">
    <property type="entry name" value="Helicase_C_2"/>
    <property type="match status" value="1"/>
</dbReference>
<dbReference type="SMART" id="SM00488">
    <property type="entry name" value="DEXDc2"/>
    <property type="match status" value="1"/>
</dbReference>
<keyword evidence="12" id="KW-0411">Iron-sulfur</keyword>
<protein>
    <recommendedName>
        <fullName evidence="16">DNA 5'-3' helicase FANCJ</fullName>
    </recommendedName>
</protein>
<dbReference type="FunFam" id="3.40.50.300:FF:000731">
    <property type="entry name" value="Fanconi anemia group J protein homolog"/>
    <property type="match status" value="1"/>
</dbReference>
<feature type="compositionally biased region" description="Polar residues" evidence="17">
    <location>
        <begin position="129"/>
        <end position="141"/>
    </location>
</feature>
<evidence type="ECO:0000256" key="1">
    <source>
        <dbReference type="ARBA" id="ARBA00001966"/>
    </source>
</evidence>
<keyword evidence="6" id="KW-0547">Nucleotide-binding</keyword>
<dbReference type="Gene3D" id="3.40.50.300">
    <property type="entry name" value="P-loop containing nucleotide triphosphate hydrolases"/>
    <property type="match status" value="3"/>
</dbReference>
<dbReference type="AlphaFoldDB" id="A0A6I9UG65"/>
<dbReference type="Gene3D" id="1.10.275.40">
    <property type="match status" value="1"/>
</dbReference>
<dbReference type="GO" id="GO:0003678">
    <property type="term" value="F:DNA helicase activity"/>
    <property type="evidence" value="ECO:0007669"/>
    <property type="project" value="InterPro"/>
</dbReference>
<dbReference type="InterPro" id="IPR006554">
    <property type="entry name" value="Helicase-like_DEXD_c2"/>
</dbReference>
<dbReference type="InterPro" id="IPR027417">
    <property type="entry name" value="P-loop_NTPase"/>
</dbReference>
<evidence type="ECO:0000256" key="10">
    <source>
        <dbReference type="ARBA" id="ARBA00022840"/>
    </source>
</evidence>
<evidence type="ECO:0000256" key="14">
    <source>
        <dbReference type="ARBA" id="ARBA00023235"/>
    </source>
</evidence>
<evidence type="ECO:0000256" key="9">
    <source>
        <dbReference type="ARBA" id="ARBA00022806"/>
    </source>
</evidence>
<dbReference type="GO" id="GO:0005524">
    <property type="term" value="F:ATP binding"/>
    <property type="evidence" value="ECO:0007669"/>
    <property type="project" value="UniProtKB-KW"/>
</dbReference>
<keyword evidence="19" id="KW-1185">Reference proteome</keyword>
<dbReference type="Proteomes" id="UP000504604">
    <property type="component" value="Linkage group LG2"/>
</dbReference>
<dbReference type="GO" id="GO:0003677">
    <property type="term" value="F:DNA binding"/>
    <property type="evidence" value="ECO:0007669"/>
    <property type="project" value="InterPro"/>
</dbReference>